<dbReference type="PROSITE" id="PS50089">
    <property type="entry name" value="ZF_RING_2"/>
    <property type="match status" value="1"/>
</dbReference>
<evidence type="ECO:0000259" key="7">
    <source>
        <dbReference type="PROSITE" id="PS50089"/>
    </source>
</evidence>
<feature type="compositionally biased region" description="Basic and acidic residues" evidence="5">
    <location>
        <begin position="1074"/>
        <end position="1087"/>
    </location>
</feature>
<dbReference type="InterPro" id="IPR001841">
    <property type="entry name" value="Znf_RING"/>
</dbReference>
<name>A0ABR0DAS4_9LAMI</name>
<dbReference type="InterPro" id="IPR011011">
    <property type="entry name" value="Znf_FYVE_PHD"/>
</dbReference>
<evidence type="ECO:0000256" key="5">
    <source>
        <dbReference type="SAM" id="MobiDB-lite"/>
    </source>
</evidence>
<dbReference type="SMART" id="SM00249">
    <property type="entry name" value="PHD"/>
    <property type="match status" value="1"/>
</dbReference>
<dbReference type="InterPro" id="IPR013083">
    <property type="entry name" value="Znf_RING/FYVE/PHD"/>
</dbReference>
<evidence type="ECO:0008006" key="10">
    <source>
        <dbReference type="Google" id="ProtNLM"/>
    </source>
</evidence>
<keyword evidence="2 4" id="KW-0863">Zinc-finger</keyword>
<evidence type="ECO:0000313" key="8">
    <source>
        <dbReference type="EMBL" id="KAK4486345.1"/>
    </source>
</evidence>
<dbReference type="Pfam" id="PF15870">
    <property type="entry name" value="EloA-BP1"/>
    <property type="match status" value="1"/>
</dbReference>
<dbReference type="Gene3D" id="3.30.40.10">
    <property type="entry name" value="Zinc/RING finger domain, C3HC4 (zinc finger)"/>
    <property type="match status" value="2"/>
</dbReference>
<gene>
    <name evidence="8" type="ORF">RD792_009016</name>
</gene>
<feature type="compositionally biased region" description="Polar residues" evidence="5">
    <location>
        <begin position="908"/>
        <end position="919"/>
    </location>
</feature>
<feature type="region of interest" description="Disordered" evidence="5">
    <location>
        <begin position="382"/>
        <end position="509"/>
    </location>
</feature>
<evidence type="ECO:0000259" key="6">
    <source>
        <dbReference type="PROSITE" id="PS50016"/>
    </source>
</evidence>
<feature type="compositionally biased region" description="Polar residues" evidence="5">
    <location>
        <begin position="1088"/>
        <end position="1099"/>
    </location>
</feature>
<dbReference type="SUPFAM" id="SSF57850">
    <property type="entry name" value="RING/U-box"/>
    <property type="match status" value="1"/>
</dbReference>
<feature type="region of interest" description="Disordered" evidence="5">
    <location>
        <begin position="842"/>
        <end position="877"/>
    </location>
</feature>
<protein>
    <recommendedName>
        <fullName evidence="10">RING-type domain-containing protein</fullName>
    </recommendedName>
</protein>
<accession>A0ABR0DAS4</accession>
<feature type="compositionally biased region" description="Polar residues" evidence="5">
    <location>
        <begin position="491"/>
        <end position="501"/>
    </location>
</feature>
<dbReference type="SMART" id="SM00184">
    <property type="entry name" value="RING"/>
    <property type="match status" value="2"/>
</dbReference>
<dbReference type="Pfam" id="PF00628">
    <property type="entry name" value="PHD"/>
    <property type="match status" value="1"/>
</dbReference>
<keyword evidence="9" id="KW-1185">Reference proteome</keyword>
<dbReference type="PROSITE" id="PS50016">
    <property type="entry name" value="ZF_PHD_2"/>
    <property type="match status" value="1"/>
</dbReference>
<dbReference type="Pfam" id="PF13639">
    <property type="entry name" value="zf-RING_2"/>
    <property type="match status" value="1"/>
</dbReference>
<feature type="compositionally biased region" description="Basic and acidic residues" evidence="5">
    <location>
        <begin position="459"/>
        <end position="474"/>
    </location>
</feature>
<sequence length="1199" mass="133387">MEVELYTEETSDDENYALDDKIEDFLDNEGERCGICMEMVIDRGVLDCCQHWFCFACIDNWATITSLCPLCQNEFQLITCVPVYDTIGGNKTDEDTDPREDDWFVEGKSNTLSFPSYYIDENAVVCLDGDGCKIRSGSLSIEEDTDIDTSIACDLCDKWYHAFCVGFDPDGTCDSSWLCPRCMRDRAPKKLDRVSLLRQSYQHGIEFDGGSPVEASFSGRVSVSLVDDGETAVVVSLVEENQRNQESSEPVSGCSKDMKTILLCSSTSSSNIPTSEALLNELNSGQQEVELSLSQDNDYSSSQFFPTAQPNINSSDPEKRVTGQLHKKIPDSSLDLDHVLSVKSYISVDMKDDVKAEGEPEYVEPNITSEENSLPAEKLVPNNKEVMSSKNTISDEKETITGVTGAKRKRRDSRNAGGGEKEANSEAKYPQKKIKAEKDSQPTLEPILDDSRTISSRITSKDSKLKSSSEKENGTADIMSIVKGTDRRSLKQLQHKVSSDGTPEERETAAGLRLKKIQLSTLAGFKTENRKPTLDMKAKKSMLQKGKVRESLTKKIYGAGGKRKRAWTRECEVEFWKHRCLKESKPQKVQTLKSVLDLLRDESDNTEKMPGNEVEQRSSVLSRLYLADNSVFPRKNDIKPVSSLNTNSTPEQKRESGLTQKISVSPPIDHSEKIPTKNNNLSQVIATPLDSKELNKSVKGIKVSSEKEVVSKSDITKVDKRKWALELLAKKTATSGKNVQENKEDNVILKGNYSLLAQLPKDMRPVLAPSRHNKIPIAVRQAQLYRLTEHFLKKANLLVVCKTAETELAVADAVNIEKQVADRSNSKLVYVNLCSQELKRRSDNISSDKAKDSNSSDISSDKAKDSNSSDTLFDRASEEANNTSLVLAVDEALRNAGLMSDSPPNSPNHPTDGTENEVGSQEKIEEEGPDNIFEVDSNPELDIYGDFEYDLEDDDFIGASTLNISKLQPEEPKIKMVFSSLNPEKPDETLEIQVHDEERDVEASNGSSCLLDSHNQISDGTSNVDSKTDPGHNSLVDGDEEPSLAECEELYGPDKEPLSVKYPETILNQGLTGDTRDKGSKHMEKDANCSQSKESPSKIQKTENAMKNEKTSKCGTKESEKSNSVVKKVEAYIKEHIRPLCKSGVITIEQYRWAVGKTTEKVMKYHSKEKNANFLIKEGEKVKKLAEQYVESAQQKAKN</sequence>
<dbReference type="InterPro" id="IPR019787">
    <property type="entry name" value="Znf_PHD-finger"/>
</dbReference>
<proteinExistence type="predicted"/>
<feature type="region of interest" description="Disordered" evidence="5">
    <location>
        <begin position="897"/>
        <end position="937"/>
    </location>
</feature>
<feature type="region of interest" description="Disordered" evidence="5">
    <location>
        <begin position="1067"/>
        <end position="1120"/>
    </location>
</feature>
<evidence type="ECO:0000256" key="4">
    <source>
        <dbReference type="PROSITE-ProRule" id="PRU00175"/>
    </source>
</evidence>
<feature type="compositionally biased region" description="Basic and acidic residues" evidence="5">
    <location>
        <begin position="1100"/>
        <end position="1120"/>
    </location>
</feature>
<dbReference type="Proteomes" id="UP001291926">
    <property type="component" value="Unassembled WGS sequence"/>
</dbReference>
<dbReference type="PANTHER" id="PTHR15315">
    <property type="entry name" value="RING FINGER PROTEIN 41, 151"/>
    <property type="match status" value="1"/>
</dbReference>
<dbReference type="SUPFAM" id="SSF57903">
    <property type="entry name" value="FYVE/PHD zinc finger"/>
    <property type="match status" value="1"/>
</dbReference>
<keyword evidence="1" id="KW-0479">Metal-binding</keyword>
<feature type="domain" description="PHD-type" evidence="6">
    <location>
        <begin position="65"/>
        <end position="185"/>
    </location>
</feature>
<evidence type="ECO:0000256" key="2">
    <source>
        <dbReference type="ARBA" id="ARBA00022771"/>
    </source>
</evidence>
<organism evidence="8 9">
    <name type="scientific">Penstemon davidsonii</name>
    <dbReference type="NCBI Taxonomy" id="160366"/>
    <lineage>
        <taxon>Eukaryota</taxon>
        <taxon>Viridiplantae</taxon>
        <taxon>Streptophyta</taxon>
        <taxon>Embryophyta</taxon>
        <taxon>Tracheophyta</taxon>
        <taxon>Spermatophyta</taxon>
        <taxon>Magnoliopsida</taxon>
        <taxon>eudicotyledons</taxon>
        <taxon>Gunneridae</taxon>
        <taxon>Pentapetalae</taxon>
        <taxon>asterids</taxon>
        <taxon>lamiids</taxon>
        <taxon>Lamiales</taxon>
        <taxon>Plantaginaceae</taxon>
        <taxon>Cheloneae</taxon>
        <taxon>Penstemon</taxon>
    </lineage>
</organism>
<dbReference type="EMBL" id="JAYDYQ010002533">
    <property type="protein sequence ID" value="KAK4486345.1"/>
    <property type="molecule type" value="Genomic_DNA"/>
</dbReference>
<dbReference type="PROSITE" id="PS00518">
    <property type="entry name" value="ZF_RING_1"/>
    <property type="match status" value="1"/>
</dbReference>
<feature type="region of interest" description="Disordered" evidence="5">
    <location>
        <begin position="998"/>
        <end position="1040"/>
    </location>
</feature>
<keyword evidence="3" id="KW-0862">Zinc</keyword>
<evidence type="ECO:0000256" key="3">
    <source>
        <dbReference type="ARBA" id="ARBA00022833"/>
    </source>
</evidence>
<evidence type="ECO:0000256" key="1">
    <source>
        <dbReference type="ARBA" id="ARBA00022723"/>
    </source>
</evidence>
<dbReference type="PANTHER" id="PTHR15315:SF26">
    <property type="entry name" value="E3 UBIQUITIN-PROTEIN LIGASE NRDP1"/>
    <property type="match status" value="1"/>
</dbReference>
<dbReference type="InterPro" id="IPR001965">
    <property type="entry name" value="Znf_PHD"/>
</dbReference>
<feature type="region of interest" description="Disordered" evidence="5">
    <location>
        <begin position="636"/>
        <end position="675"/>
    </location>
</feature>
<reference evidence="8 9" key="1">
    <citation type="journal article" date="2023" name="bioRxiv">
        <title>Genome report: Whole genome sequence and annotation of Penstemon davidsonii.</title>
        <authorList>
            <person name="Ostevik K.L."/>
            <person name="Alabady M."/>
            <person name="Zhang M."/>
            <person name="Rausher M.D."/>
        </authorList>
    </citation>
    <scope>NUCLEOTIDE SEQUENCE [LARGE SCALE GENOMIC DNA]</scope>
    <source>
        <strain evidence="8">DNT005</strain>
        <tissue evidence="8">Whole leaf</tissue>
    </source>
</reference>
<evidence type="ECO:0000313" key="9">
    <source>
        <dbReference type="Proteomes" id="UP001291926"/>
    </source>
</evidence>
<feature type="compositionally biased region" description="Polar residues" evidence="5">
    <location>
        <begin position="1004"/>
        <end position="1025"/>
    </location>
</feature>
<feature type="domain" description="RING-type" evidence="7">
    <location>
        <begin position="33"/>
        <end position="72"/>
    </location>
</feature>
<comment type="caution">
    <text evidence="8">The sequence shown here is derived from an EMBL/GenBank/DDBJ whole genome shotgun (WGS) entry which is preliminary data.</text>
</comment>
<dbReference type="InterPro" id="IPR031736">
    <property type="entry name" value="REXO1-like_dom"/>
</dbReference>
<dbReference type="InterPro" id="IPR017907">
    <property type="entry name" value="Znf_RING_CS"/>
</dbReference>